<proteinExistence type="predicted"/>
<feature type="region of interest" description="Disordered" evidence="1">
    <location>
        <begin position="1"/>
        <end position="66"/>
    </location>
</feature>
<name>A0A4V0NET7_SORCE</name>
<evidence type="ECO:0000313" key="3">
    <source>
        <dbReference type="Proteomes" id="UP000295781"/>
    </source>
</evidence>
<dbReference type="Proteomes" id="UP000295781">
    <property type="component" value="Chromosome"/>
</dbReference>
<evidence type="ECO:0000256" key="1">
    <source>
        <dbReference type="SAM" id="MobiDB-lite"/>
    </source>
</evidence>
<feature type="compositionally biased region" description="Basic residues" evidence="1">
    <location>
        <begin position="15"/>
        <end position="30"/>
    </location>
</feature>
<evidence type="ECO:0000313" key="2">
    <source>
        <dbReference type="EMBL" id="AUX27312.1"/>
    </source>
</evidence>
<gene>
    <name evidence="2" type="ORF">SOCEGT47_078990</name>
</gene>
<sequence length="66" mass="7363">MRAPMVSATQQTQRIRQRKARTSGSRRKRFERANGTPKFPIHPAGYDQNAPDALRAAPSDGTQAKK</sequence>
<reference evidence="2 3" key="1">
    <citation type="submission" date="2015-09" db="EMBL/GenBank/DDBJ databases">
        <title>Sorangium comparison.</title>
        <authorList>
            <person name="Zaburannyi N."/>
            <person name="Bunk B."/>
            <person name="Overmann J."/>
            <person name="Mueller R."/>
        </authorList>
    </citation>
    <scope>NUCLEOTIDE SEQUENCE [LARGE SCALE GENOMIC DNA]</scope>
    <source>
        <strain evidence="2 3">So ceGT47</strain>
    </source>
</reference>
<accession>A0A4V0NET7</accession>
<dbReference type="EMBL" id="CP012670">
    <property type="protein sequence ID" value="AUX27312.1"/>
    <property type="molecule type" value="Genomic_DNA"/>
</dbReference>
<protein>
    <submittedName>
        <fullName evidence="2">Uncharacterized protein</fullName>
    </submittedName>
</protein>
<dbReference type="AlphaFoldDB" id="A0A4V0NET7"/>
<organism evidence="2 3">
    <name type="scientific">Sorangium cellulosum</name>
    <name type="common">Polyangium cellulosum</name>
    <dbReference type="NCBI Taxonomy" id="56"/>
    <lineage>
        <taxon>Bacteria</taxon>
        <taxon>Pseudomonadati</taxon>
        <taxon>Myxococcota</taxon>
        <taxon>Polyangia</taxon>
        <taxon>Polyangiales</taxon>
        <taxon>Polyangiaceae</taxon>
        <taxon>Sorangium</taxon>
    </lineage>
</organism>